<organism evidence="2 3">
    <name type="scientific">Curtobacterium subtropicum</name>
    <dbReference type="NCBI Taxonomy" id="3055138"/>
    <lineage>
        <taxon>Bacteria</taxon>
        <taxon>Bacillati</taxon>
        <taxon>Actinomycetota</taxon>
        <taxon>Actinomycetes</taxon>
        <taxon>Micrococcales</taxon>
        <taxon>Microbacteriaceae</taxon>
        <taxon>Curtobacterium</taxon>
    </lineage>
</organism>
<reference evidence="2 3" key="1">
    <citation type="submission" date="2023-06" db="EMBL/GenBank/DDBJ databases">
        <authorList>
            <person name="Feng G."/>
            <person name="Li J."/>
            <person name="Zhu H."/>
        </authorList>
    </citation>
    <scope>NUCLEOTIDE SEQUENCE [LARGE SCALE GENOMIC DNA]</scope>
    <source>
        <strain evidence="2 3">RHCJP20</strain>
    </source>
</reference>
<dbReference type="InterPro" id="IPR039422">
    <property type="entry name" value="MarR/SlyA-like"/>
</dbReference>
<sequence length="152" mass="15896">MPSDFSVSGDDVDSVAAWTVIRAARELARRLAEELEPLDLSPVEFGALVQLAAGGEHNQAELARAVGVRPQSMAALVGGLETRGLVERGAAPGRGRASRLHLTRDGRELLADAWPRVQASNAWFGDDVDGLVAALRPFTTDGTIGAAADGVV</sequence>
<dbReference type="Gene3D" id="1.10.10.10">
    <property type="entry name" value="Winged helix-like DNA-binding domain superfamily/Winged helix DNA-binding domain"/>
    <property type="match status" value="1"/>
</dbReference>
<evidence type="ECO:0000259" key="1">
    <source>
        <dbReference type="PROSITE" id="PS50995"/>
    </source>
</evidence>
<dbReference type="SMART" id="SM00347">
    <property type="entry name" value="HTH_MARR"/>
    <property type="match status" value="1"/>
</dbReference>
<protein>
    <submittedName>
        <fullName evidence="2">MarR family winged helix-turn-helix transcriptional regulator</fullName>
    </submittedName>
</protein>
<dbReference type="SUPFAM" id="SSF46785">
    <property type="entry name" value="Winged helix' DNA-binding domain"/>
    <property type="match status" value="1"/>
</dbReference>
<name>A0ABT7TIJ1_9MICO</name>
<dbReference type="PANTHER" id="PTHR33164">
    <property type="entry name" value="TRANSCRIPTIONAL REGULATOR, MARR FAMILY"/>
    <property type="match status" value="1"/>
</dbReference>
<proteinExistence type="predicted"/>
<accession>A0ABT7TIJ1</accession>
<dbReference type="EMBL" id="JAUCMM010000010">
    <property type="protein sequence ID" value="MDM7889393.1"/>
    <property type="molecule type" value="Genomic_DNA"/>
</dbReference>
<dbReference type="InterPro" id="IPR036390">
    <property type="entry name" value="WH_DNA-bd_sf"/>
</dbReference>
<keyword evidence="3" id="KW-1185">Reference proteome</keyword>
<feature type="domain" description="HTH marR-type" evidence="1">
    <location>
        <begin position="13"/>
        <end position="140"/>
    </location>
</feature>
<evidence type="ECO:0000313" key="2">
    <source>
        <dbReference type="EMBL" id="MDM7889393.1"/>
    </source>
</evidence>
<dbReference type="Pfam" id="PF12802">
    <property type="entry name" value="MarR_2"/>
    <property type="match status" value="1"/>
</dbReference>
<gene>
    <name evidence="2" type="ORF">QUG98_13120</name>
</gene>
<dbReference type="Proteomes" id="UP001235720">
    <property type="component" value="Unassembled WGS sequence"/>
</dbReference>
<dbReference type="InterPro" id="IPR036388">
    <property type="entry name" value="WH-like_DNA-bd_sf"/>
</dbReference>
<dbReference type="RefSeq" id="WP_289470976.1">
    <property type="nucleotide sequence ID" value="NZ_JAUCMM010000010.1"/>
</dbReference>
<dbReference type="PANTHER" id="PTHR33164:SF43">
    <property type="entry name" value="HTH-TYPE TRANSCRIPTIONAL REPRESSOR YETL"/>
    <property type="match status" value="1"/>
</dbReference>
<dbReference type="PROSITE" id="PS50995">
    <property type="entry name" value="HTH_MARR_2"/>
    <property type="match status" value="1"/>
</dbReference>
<evidence type="ECO:0000313" key="3">
    <source>
        <dbReference type="Proteomes" id="UP001235720"/>
    </source>
</evidence>
<dbReference type="InterPro" id="IPR000835">
    <property type="entry name" value="HTH_MarR-typ"/>
</dbReference>
<comment type="caution">
    <text evidence="2">The sequence shown here is derived from an EMBL/GenBank/DDBJ whole genome shotgun (WGS) entry which is preliminary data.</text>
</comment>